<sequence>MNPIRILAAVDRFPEDDAVLLRGMEIAAHHGVALSIVHIVDLPDHAAGAALNDPARGQAVFAARDRIEAALRRHEIDPADTDIRIEAGSPAQRLVEICDLLKPTLVVMRAHHKSGIIEKLLGSTTDKVIAAGIAPVLVVRQDIDKPYRRVLLAIDGPDNAPAALSFVAALLPNAALHLVQAVQMAHQLEEAMLRVGLAQSDLSAHHDVLAKDAENRLRSLVAGLVPPVTWQVLRGEPAAELVRATHSPEVDLIALGPNRSSLIRRAFVGSVARRLLRDCACDVLISRPVEERRPETVERAERADEQPTPNLKQLSI</sequence>
<evidence type="ECO:0000256" key="1">
    <source>
        <dbReference type="ARBA" id="ARBA00008791"/>
    </source>
</evidence>
<evidence type="ECO:0000313" key="4">
    <source>
        <dbReference type="EMBL" id="SMX48784.1"/>
    </source>
</evidence>
<evidence type="ECO:0000259" key="3">
    <source>
        <dbReference type="Pfam" id="PF00582"/>
    </source>
</evidence>
<dbReference type="InterPro" id="IPR006015">
    <property type="entry name" value="Universal_stress_UspA"/>
</dbReference>
<feature type="region of interest" description="Disordered" evidence="2">
    <location>
        <begin position="292"/>
        <end position="316"/>
    </location>
</feature>
<organism evidence="4 5">
    <name type="scientific">Maliponia aquimaris</name>
    <dbReference type="NCBI Taxonomy" id="1673631"/>
    <lineage>
        <taxon>Bacteria</taxon>
        <taxon>Pseudomonadati</taxon>
        <taxon>Pseudomonadota</taxon>
        <taxon>Alphaproteobacteria</taxon>
        <taxon>Rhodobacterales</taxon>
        <taxon>Paracoccaceae</taxon>
        <taxon>Maliponia</taxon>
    </lineage>
</organism>
<feature type="domain" description="UspA" evidence="3">
    <location>
        <begin position="5"/>
        <end position="140"/>
    </location>
</feature>
<dbReference type="PRINTS" id="PR01438">
    <property type="entry name" value="UNVRSLSTRESS"/>
</dbReference>
<proteinExistence type="inferred from homology"/>
<gene>
    <name evidence="4" type="ORF">MAA8898_04093</name>
</gene>
<accession>A0A238L114</accession>
<dbReference type="Pfam" id="PF00582">
    <property type="entry name" value="Usp"/>
    <property type="match status" value="2"/>
</dbReference>
<dbReference type="Gene3D" id="3.40.50.620">
    <property type="entry name" value="HUPs"/>
    <property type="match status" value="2"/>
</dbReference>
<reference evidence="4 5" key="1">
    <citation type="submission" date="2017-05" db="EMBL/GenBank/DDBJ databases">
        <authorList>
            <person name="Song R."/>
            <person name="Chenine A.L."/>
            <person name="Ruprecht R.M."/>
        </authorList>
    </citation>
    <scope>NUCLEOTIDE SEQUENCE [LARGE SCALE GENOMIC DNA]</scope>
    <source>
        <strain evidence="4 5">CECT 8898</strain>
    </source>
</reference>
<feature type="compositionally biased region" description="Basic and acidic residues" evidence="2">
    <location>
        <begin position="292"/>
        <end position="305"/>
    </location>
</feature>
<dbReference type="AlphaFoldDB" id="A0A238L114"/>
<comment type="similarity">
    <text evidence="1">Belongs to the universal stress protein A family.</text>
</comment>
<dbReference type="Proteomes" id="UP000207598">
    <property type="component" value="Unassembled WGS sequence"/>
</dbReference>
<dbReference type="InterPro" id="IPR006016">
    <property type="entry name" value="UspA"/>
</dbReference>
<feature type="compositionally biased region" description="Polar residues" evidence="2">
    <location>
        <begin position="307"/>
        <end position="316"/>
    </location>
</feature>
<dbReference type="InterPro" id="IPR014729">
    <property type="entry name" value="Rossmann-like_a/b/a_fold"/>
</dbReference>
<name>A0A238L114_9RHOB</name>
<dbReference type="PANTHER" id="PTHR46268">
    <property type="entry name" value="STRESS RESPONSE PROTEIN NHAX"/>
    <property type="match status" value="1"/>
</dbReference>
<dbReference type="SUPFAM" id="SSF52402">
    <property type="entry name" value="Adenine nucleotide alpha hydrolases-like"/>
    <property type="match status" value="2"/>
</dbReference>
<keyword evidence="5" id="KW-1185">Reference proteome</keyword>
<evidence type="ECO:0000313" key="5">
    <source>
        <dbReference type="Proteomes" id="UP000207598"/>
    </source>
</evidence>
<feature type="domain" description="UspA" evidence="3">
    <location>
        <begin position="147"/>
        <end position="287"/>
    </location>
</feature>
<dbReference type="PANTHER" id="PTHR46268:SF15">
    <property type="entry name" value="UNIVERSAL STRESS PROTEIN HP_0031"/>
    <property type="match status" value="1"/>
</dbReference>
<dbReference type="OrthoDB" id="5564966at2"/>
<dbReference type="CDD" id="cd00293">
    <property type="entry name" value="USP-like"/>
    <property type="match status" value="2"/>
</dbReference>
<protein>
    <submittedName>
        <fullName evidence="4">Universal stress protein UspE</fullName>
    </submittedName>
</protein>
<dbReference type="EMBL" id="FXYF01000014">
    <property type="protein sequence ID" value="SMX48784.1"/>
    <property type="molecule type" value="Genomic_DNA"/>
</dbReference>
<dbReference type="RefSeq" id="WP_094022846.1">
    <property type="nucleotide sequence ID" value="NZ_FXYF01000014.1"/>
</dbReference>
<evidence type="ECO:0000256" key="2">
    <source>
        <dbReference type="SAM" id="MobiDB-lite"/>
    </source>
</evidence>